<keyword evidence="3" id="KW-0732">Signal</keyword>
<accession>A0ABT8WUP2</accession>
<keyword evidence="4" id="KW-0472">Membrane</keyword>
<reference evidence="8" key="1">
    <citation type="submission" date="2023-07" db="EMBL/GenBank/DDBJ databases">
        <title>Two novel species in the genus Flavivirga.</title>
        <authorList>
            <person name="Kwon K."/>
        </authorList>
    </citation>
    <scope>NUCLEOTIDE SEQUENCE</scope>
    <source>
        <strain evidence="8">KACC 14158</strain>
    </source>
</reference>
<dbReference type="Pfam" id="PF14322">
    <property type="entry name" value="SusD-like_3"/>
    <property type="match status" value="1"/>
</dbReference>
<organism evidence="8 9">
    <name type="scientific">Flavivirga jejuensis</name>
    <dbReference type="NCBI Taxonomy" id="870487"/>
    <lineage>
        <taxon>Bacteria</taxon>
        <taxon>Pseudomonadati</taxon>
        <taxon>Bacteroidota</taxon>
        <taxon>Flavobacteriia</taxon>
        <taxon>Flavobacteriales</taxon>
        <taxon>Flavobacteriaceae</taxon>
        <taxon>Flavivirga</taxon>
    </lineage>
</organism>
<evidence type="ECO:0000256" key="4">
    <source>
        <dbReference type="ARBA" id="ARBA00023136"/>
    </source>
</evidence>
<proteinExistence type="inferred from homology"/>
<protein>
    <submittedName>
        <fullName evidence="8">RagB/SusD family nutrient uptake outer membrane protein</fullName>
    </submittedName>
</protein>
<feature type="domain" description="SusD-like N-terminal" evidence="7">
    <location>
        <begin position="59"/>
        <end position="237"/>
    </location>
</feature>
<dbReference type="Gene3D" id="1.25.40.390">
    <property type="match status" value="1"/>
</dbReference>
<dbReference type="RefSeq" id="WP_303304227.1">
    <property type="nucleotide sequence ID" value="NZ_BAABDA010000011.1"/>
</dbReference>
<evidence type="ECO:0000256" key="1">
    <source>
        <dbReference type="ARBA" id="ARBA00004442"/>
    </source>
</evidence>
<comment type="caution">
    <text evidence="8">The sequence shown here is derived from an EMBL/GenBank/DDBJ whole genome shotgun (WGS) entry which is preliminary data.</text>
</comment>
<evidence type="ECO:0000259" key="6">
    <source>
        <dbReference type="Pfam" id="PF07980"/>
    </source>
</evidence>
<dbReference type="InterPro" id="IPR011990">
    <property type="entry name" value="TPR-like_helical_dom_sf"/>
</dbReference>
<feature type="domain" description="RagB/SusD" evidence="6">
    <location>
        <begin position="329"/>
        <end position="469"/>
    </location>
</feature>
<evidence type="ECO:0000256" key="3">
    <source>
        <dbReference type="ARBA" id="ARBA00022729"/>
    </source>
</evidence>
<comment type="subcellular location">
    <subcellularLocation>
        <location evidence="1">Cell outer membrane</location>
    </subcellularLocation>
</comment>
<evidence type="ECO:0000259" key="7">
    <source>
        <dbReference type="Pfam" id="PF14322"/>
    </source>
</evidence>
<dbReference type="Pfam" id="PF07980">
    <property type="entry name" value="SusD_RagB"/>
    <property type="match status" value="1"/>
</dbReference>
<sequence length="469" mass="52930">MKHTNLKQYRWVSKKGLRVCNQLYLPILILLLTACTDFVDVELPKNKLSVEDVFTNPETAEAALKNSYVKMRDDQGLASHHLGIVMGLYTDELESYDSNASNYQYQNHTLLASDLTVLNLWNSTYNQIYAANAIIEGVGNSVSLTSEEAGQFTGEALFIRAYLHLLLVELFGNIPYITITDYRKNTTVSRMSRVLVYDQIIKDLSLALDLLPDTDISGEKVRPYAAVVEAVLARAYLYTEQWTLAEAFSDRIITKFGALESDLNKVFLKDASGTIWQFKPDSDGENTSEGAFFIFTAEPLNNPVLSPVLVNAFEPDDLRQLHWIKAAHGTATWYHAFKYKEASLTETTSVEYSIQFRLAEQYLIRAEARAQLGDLLGAQKDINAIRNRAGLNDTTASTLKDLLDAILHERWVELFTEQGHRWFDLKRMGKTADVLAPIKSGWKATDILLPIPETELLLNPNLEPQNEGY</sequence>
<dbReference type="PROSITE" id="PS51257">
    <property type="entry name" value="PROKAR_LIPOPROTEIN"/>
    <property type="match status" value="1"/>
</dbReference>
<keyword evidence="9" id="KW-1185">Reference proteome</keyword>
<comment type="similarity">
    <text evidence="2">Belongs to the SusD family.</text>
</comment>
<name>A0ABT8WUP2_9FLAO</name>
<dbReference type="InterPro" id="IPR033985">
    <property type="entry name" value="SusD-like_N"/>
</dbReference>
<evidence type="ECO:0000313" key="8">
    <source>
        <dbReference type="EMBL" id="MDO5976896.1"/>
    </source>
</evidence>
<dbReference type="Proteomes" id="UP001176806">
    <property type="component" value="Unassembled WGS sequence"/>
</dbReference>
<evidence type="ECO:0000256" key="2">
    <source>
        <dbReference type="ARBA" id="ARBA00006275"/>
    </source>
</evidence>
<gene>
    <name evidence="8" type="ORF">Q4Q40_22065</name>
</gene>
<dbReference type="CDD" id="cd08977">
    <property type="entry name" value="SusD"/>
    <property type="match status" value="1"/>
</dbReference>
<dbReference type="SUPFAM" id="SSF48452">
    <property type="entry name" value="TPR-like"/>
    <property type="match status" value="1"/>
</dbReference>
<dbReference type="InterPro" id="IPR012944">
    <property type="entry name" value="SusD_RagB_dom"/>
</dbReference>
<dbReference type="EMBL" id="JAUOEL010000009">
    <property type="protein sequence ID" value="MDO5976896.1"/>
    <property type="molecule type" value="Genomic_DNA"/>
</dbReference>
<evidence type="ECO:0000313" key="9">
    <source>
        <dbReference type="Proteomes" id="UP001176806"/>
    </source>
</evidence>
<evidence type="ECO:0000256" key="5">
    <source>
        <dbReference type="ARBA" id="ARBA00023237"/>
    </source>
</evidence>
<keyword evidence="5" id="KW-0998">Cell outer membrane</keyword>